<dbReference type="GO" id="GO:0032259">
    <property type="term" value="P:methylation"/>
    <property type="evidence" value="ECO:0007669"/>
    <property type="project" value="UniProtKB-KW"/>
</dbReference>
<evidence type="ECO:0000256" key="2">
    <source>
        <dbReference type="ARBA" id="ARBA00022679"/>
    </source>
</evidence>
<feature type="binding site" evidence="5">
    <location>
        <position position="144"/>
    </location>
    <ligand>
        <name>S-adenosyl-L-methionine</name>
        <dbReference type="ChEBI" id="CHEBI:59789"/>
    </ligand>
</feature>
<protein>
    <recommendedName>
        <fullName evidence="5">Release factor glutamine methyltransferase</fullName>
        <shortName evidence="5">RF MTase</shortName>
        <ecNumber evidence="5">2.1.1.297</ecNumber>
    </recommendedName>
    <alternativeName>
        <fullName evidence="5">N5-glutamine methyltransferase PrmC</fullName>
    </alternativeName>
    <alternativeName>
        <fullName evidence="5">Protein-(glutamine-N5) MTase PrmC</fullName>
    </alternativeName>
    <alternativeName>
        <fullName evidence="5">Protein-glutamine N-methyltransferase PrmC</fullName>
    </alternativeName>
</protein>
<dbReference type="Gene3D" id="3.40.50.150">
    <property type="entry name" value="Vaccinia Virus protein VP39"/>
    <property type="match status" value="1"/>
</dbReference>
<dbReference type="GO" id="GO:0003676">
    <property type="term" value="F:nucleic acid binding"/>
    <property type="evidence" value="ECO:0007669"/>
    <property type="project" value="InterPro"/>
</dbReference>
<dbReference type="PANTHER" id="PTHR18895:SF74">
    <property type="entry name" value="MTRF1L RELEASE FACTOR GLUTAMINE METHYLTRANSFERASE"/>
    <property type="match status" value="1"/>
</dbReference>
<dbReference type="PANTHER" id="PTHR18895">
    <property type="entry name" value="HEMK METHYLTRANSFERASE"/>
    <property type="match status" value="1"/>
</dbReference>
<evidence type="ECO:0000256" key="5">
    <source>
        <dbReference type="HAMAP-Rule" id="MF_02126"/>
    </source>
</evidence>
<comment type="function">
    <text evidence="5">Methylates the class 1 translation termination release factors RF1/PrfA and RF2/PrfB on the glutamine residue of the universally conserved GGQ motif.</text>
</comment>
<gene>
    <name evidence="5 8" type="primary">prmC</name>
    <name evidence="8" type="ORF">IAA17_07565</name>
</gene>
<comment type="similarity">
    <text evidence="5">Belongs to the protein N5-glutamine methyltransferase family. PrmC subfamily.</text>
</comment>
<dbReference type="CDD" id="cd02440">
    <property type="entry name" value="AdoMet_MTases"/>
    <property type="match status" value="1"/>
</dbReference>
<sequence>MTFFELWKWGEKRLADAGIREAELDSRYLLLEAFQMDLAHFLLKEKEQVPTTDGRTREYSDAVLARASRVPLQYLTGNQEFMGLTFLVDERVLIPRQDTETLVELVLGENREKHIRVLDLCTGSGCIAVSLAVLGGYEEVDAGDVSADALEVAGENGRRLGGNVRFLESDLFSALDRERTYDVIVSNPPYIPTEVIDGLEPEVRDYEPRLALDGSADGLKFYRRLAAESPAFLKPGGRLYLEIGWDQGEAVEELLKENGFEDVKVVRDDAGNCRVVRGVLPEAGK</sequence>
<dbReference type="InterPro" id="IPR004556">
    <property type="entry name" value="HemK-like"/>
</dbReference>
<dbReference type="SUPFAM" id="SSF53335">
    <property type="entry name" value="S-adenosyl-L-methionine-dependent methyltransferases"/>
    <property type="match status" value="1"/>
</dbReference>
<keyword evidence="3 5" id="KW-0949">S-adenosyl-L-methionine</keyword>
<evidence type="ECO:0000259" key="6">
    <source>
        <dbReference type="Pfam" id="PF05175"/>
    </source>
</evidence>
<dbReference type="EMBL" id="DXBC01000121">
    <property type="protein sequence ID" value="HIZ79629.1"/>
    <property type="molecule type" value="Genomic_DNA"/>
</dbReference>
<dbReference type="AlphaFoldDB" id="A0A9D2K793"/>
<evidence type="ECO:0000256" key="4">
    <source>
        <dbReference type="ARBA" id="ARBA00048391"/>
    </source>
</evidence>
<keyword evidence="1 5" id="KW-0489">Methyltransferase</keyword>
<accession>A0A9D2K793</accession>
<keyword evidence="2 5" id="KW-0808">Transferase</keyword>
<dbReference type="InterPro" id="IPR007848">
    <property type="entry name" value="Small_mtfrase_dom"/>
</dbReference>
<dbReference type="InterPro" id="IPR040758">
    <property type="entry name" value="PrmC_N"/>
</dbReference>
<reference evidence="8" key="1">
    <citation type="journal article" date="2021" name="PeerJ">
        <title>Extensive microbial diversity within the chicken gut microbiome revealed by metagenomics and culture.</title>
        <authorList>
            <person name="Gilroy R."/>
            <person name="Ravi A."/>
            <person name="Getino M."/>
            <person name="Pursley I."/>
            <person name="Horton D.L."/>
            <person name="Alikhan N.F."/>
            <person name="Baker D."/>
            <person name="Gharbi K."/>
            <person name="Hall N."/>
            <person name="Watson M."/>
            <person name="Adriaenssens E.M."/>
            <person name="Foster-Nyarko E."/>
            <person name="Jarju S."/>
            <person name="Secka A."/>
            <person name="Antonio M."/>
            <person name="Oren A."/>
            <person name="Chaudhuri R.R."/>
            <person name="La Ragione R."/>
            <person name="Hildebrand F."/>
            <person name="Pallen M.J."/>
        </authorList>
    </citation>
    <scope>NUCLEOTIDE SEQUENCE</scope>
    <source>
        <strain evidence="8">ChiBcec1-1093</strain>
    </source>
</reference>
<dbReference type="EC" id="2.1.1.297" evidence="5"/>
<dbReference type="InterPro" id="IPR019874">
    <property type="entry name" value="RF_methyltr_PrmC"/>
</dbReference>
<feature type="binding site" evidence="5">
    <location>
        <begin position="187"/>
        <end position="190"/>
    </location>
    <ligand>
        <name>substrate</name>
    </ligand>
</feature>
<dbReference type="NCBIfam" id="TIGR03534">
    <property type="entry name" value="RF_mod_PrmC"/>
    <property type="match status" value="1"/>
</dbReference>
<dbReference type="InterPro" id="IPR002052">
    <property type="entry name" value="DNA_methylase_N6_adenine_CS"/>
</dbReference>
<feature type="domain" description="Release factor glutamine methyltransferase N-terminal" evidence="7">
    <location>
        <begin position="5"/>
        <end position="77"/>
    </location>
</feature>
<evidence type="ECO:0000313" key="9">
    <source>
        <dbReference type="Proteomes" id="UP000824101"/>
    </source>
</evidence>
<organism evidence="8 9">
    <name type="scientific">Candidatus Lachnoclostridium stercorigallinarum</name>
    <dbReference type="NCBI Taxonomy" id="2838634"/>
    <lineage>
        <taxon>Bacteria</taxon>
        <taxon>Bacillati</taxon>
        <taxon>Bacillota</taxon>
        <taxon>Clostridia</taxon>
        <taxon>Lachnospirales</taxon>
        <taxon>Lachnospiraceae</taxon>
    </lineage>
</organism>
<dbReference type="Pfam" id="PF17827">
    <property type="entry name" value="PrmC_N"/>
    <property type="match status" value="1"/>
</dbReference>
<dbReference type="Pfam" id="PF05175">
    <property type="entry name" value="MTS"/>
    <property type="match status" value="1"/>
</dbReference>
<dbReference type="HAMAP" id="MF_02126">
    <property type="entry name" value="RF_methyltr_PrmC"/>
    <property type="match status" value="1"/>
</dbReference>
<dbReference type="NCBIfam" id="TIGR00536">
    <property type="entry name" value="hemK_fam"/>
    <property type="match status" value="1"/>
</dbReference>
<dbReference type="Proteomes" id="UP000824101">
    <property type="component" value="Unassembled WGS sequence"/>
</dbReference>
<comment type="catalytic activity">
    <reaction evidence="4 5">
        <text>L-glutaminyl-[peptide chain release factor] + S-adenosyl-L-methionine = N(5)-methyl-L-glutaminyl-[peptide chain release factor] + S-adenosyl-L-homocysteine + H(+)</text>
        <dbReference type="Rhea" id="RHEA:42896"/>
        <dbReference type="Rhea" id="RHEA-COMP:10271"/>
        <dbReference type="Rhea" id="RHEA-COMP:10272"/>
        <dbReference type="ChEBI" id="CHEBI:15378"/>
        <dbReference type="ChEBI" id="CHEBI:30011"/>
        <dbReference type="ChEBI" id="CHEBI:57856"/>
        <dbReference type="ChEBI" id="CHEBI:59789"/>
        <dbReference type="ChEBI" id="CHEBI:61891"/>
        <dbReference type="EC" id="2.1.1.297"/>
    </reaction>
</comment>
<evidence type="ECO:0000313" key="8">
    <source>
        <dbReference type="EMBL" id="HIZ79629.1"/>
    </source>
</evidence>
<evidence type="ECO:0000259" key="7">
    <source>
        <dbReference type="Pfam" id="PF17827"/>
    </source>
</evidence>
<evidence type="ECO:0000256" key="1">
    <source>
        <dbReference type="ARBA" id="ARBA00022603"/>
    </source>
</evidence>
<dbReference type="InterPro" id="IPR029063">
    <property type="entry name" value="SAM-dependent_MTases_sf"/>
</dbReference>
<feature type="binding site" evidence="5">
    <location>
        <position position="187"/>
    </location>
    <ligand>
        <name>S-adenosyl-L-methionine</name>
        <dbReference type="ChEBI" id="CHEBI:59789"/>
    </ligand>
</feature>
<reference evidence="8" key="2">
    <citation type="submission" date="2021-04" db="EMBL/GenBank/DDBJ databases">
        <authorList>
            <person name="Gilroy R."/>
        </authorList>
    </citation>
    <scope>NUCLEOTIDE SEQUENCE</scope>
    <source>
        <strain evidence="8">ChiBcec1-1093</strain>
    </source>
</reference>
<feature type="domain" description="Methyltransferase small" evidence="6">
    <location>
        <begin position="110"/>
        <end position="190"/>
    </location>
</feature>
<dbReference type="InterPro" id="IPR050320">
    <property type="entry name" value="N5-glutamine_MTase"/>
</dbReference>
<proteinExistence type="inferred from homology"/>
<dbReference type="GO" id="GO:0102559">
    <property type="term" value="F:peptide chain release factor N(5)-glutamine methyltransferase activity"/>
    <property type="evidence" value="ECO:0007669"/>
    <property type="project" value="UniProtKB-EC"/>
</dbReference>
<evidence type="ECO:0000256" key="3">
    <source>
        <dbReference type="ARBA" id="ARBA00022691"/>
    </source>
</evidence>
<comment type="caution">
    <text evidence="8">The sequence shown here is derived from an EMBL/GenBank/DDBJ whole genome shotgun (WGS) entry which is preliminary data.</text>
</comment>
<dbReference type="Gene3D" id="1.10.8.10">
    <property type="entry name" value="DNA helicase RuvA subunit, C-terminal domain"/>
    <property type="match status" value="1"/>
</dbReference>
<name>A0A9D2K793_9FIRM</name>
<dbReference type="PROSITE" id="PS00092">
    <property type="entry name" value="N6_MTASE"/>
    <property type="match status" value="1"/>
</dbReference>
<comment type="caution">
    <text evidence="5">Lacks conserved residue(s) required for the propagation of feature annotation.</text>
</comment>